<dbReference type="EMBL" id="CCKQ01006518">
    <property type="protein sequence ID" value="CDW77838.1"/>
    <property type="molecule type" value="Genomic_DNA"/>
</dbReference>
<gene>
    <name evidence="3" type="primary">Contig12790.g13641</name>
    <name evidence="3" type="ORF">STYLEM_6804</name>
</gene>
<feature type="region of interest" description="Disordered" evidence="2">
    <location>
        <begin position="158"/>
        <end position="184"/>
    </location>
</feature>
<evidence type="ECO:0000256" key="2">
    <source>
        <dbReference type="SAM" id="MobiDB-lite"/>
    </source>
</evidence>
<dbReference type="AlphaFoldDB" id="A0A078AAL4"/>
<evidence type="ECO:0000313" key="4">
    <source>
        <dbReference type="Proteomes" id="UP000039865"/>
    </source>
</evidence>
<organism evidence="3 4">
    <name type="scientific">Stylonychia lemnae</name>
    <name type="common">Ciliate</name>
    <dbReference type="NCBI Taxonomy" id="5949"/>
    <lineage>
        <taxon>Eukaryota</taxon>
        <taxon>Sar</taxon>
        <taxon>Alveolata</taxon>
        <taxon>Ciliophora</taxon>
        <taxon>Intramacronucleata</taxon>
        <taxon>Spirotrichea</taxon>
        <taxon>Stichotrichia</taxon>
        <taxon>Sporadotrichida</taxon>
        <taxon>Oxytrichidae</taxon>
        <taxon>Stylonychinae</taxon>
        <taxon>Stylonychia</taxon>
    </lineage>
</organism>
<evidence type="ECO:0000313" key="3">
    <source>
        <dbReference type="EMBL" id="CDW77838.1"/>
    </source>
</evidence>
<reference evidence="3 4" key="1">
    <citation type="submission" date="2014-06" db="EMBL/GenBank/DDBJ databases">
        <authorList>
            <person name="Swart Estienne"/>
        </authorList>
    </citation>
    <scope>NUCLEOTIDE SEQUENCE [LARGE SCALE GENOMIC DNA]</scope>
    <source>
        <strain evidence="3 4">130c</strain>
    </source>
</reference>
<keyword evidence="4" id="KW-1185">Reference proteome</keyword>
<feature type="compositionally biased region" description="Low complexity" evidence="2">
    <location>
        <begin position="159"/>
        <end position="174"/>
    </location>
</feature>
<dbReference type="InParanoid" id="A0A078AAL4"/>
<feature type="compositionally biased region" description="Basic and acidic residues" evidence="2">
    <location>
        <begin position="313"/>
        <end position="323"/>
    </location>
</feature>
<evidence type="ECO:0000256" key="1">
    <source>
        <dbReference type="SAM" id="Coils"/>
    </source>
</evidence>
<name>A0A078AAL4_STYLE</name>
<sequence>MDTNLKYISSANANSNLKNYYNPSPLYSNQTQIGQGNASHKKNPTQINFIQNQPNLIQNNQHGFYGMITNETQMLDILGRMCMEVDMMVNKHKEEEYLLDFDLNFQHNYQTQNFPTLIQPLESNQTSKINQTNSQSQGKSILMNKSKSPLRIAQKAYESNSEITNNNQEQSSNSKKTEIPPNDDLIRRLYAFQSKTEAKQRQLVEQRQEQLKQEHPGVPQLTATKKEFQSLKQRVPIYKRIEDEIKKKENKIQQIKEKQETERKMRNAQLGIVDDEEILRMKKEKDLILKGKFNIESFEQRYEREIKQLFDKQKKREQERQNKDVSNFSFTPNLKASSKAKSPLQSTRNQGLEMSKSNNKQGVKNKIKQLELQKMMTPSFKPNLNQLSMRIVQNNKDSSKNSTLNSNRRNRMNSDDDLQRHFKSLKNDLHYNTEDKFNNLEVNEEERDYFSYMAKTIDQKQDQNILSV</sequence>
<feature type="region of interest" description="Disordered" evidence="2">
    <location>
        <begin position="393"/>
        <end position="416"/>
    </location>
</feature>
<feature type="compositionally biased region" description="Polar residues" evidence="2">
    <location>
        <begin position="324"/>
        <end position="362"/>
    </location>
</feature>
<dbReference type="Proteomes" id="UP000039865">
    <property type="component" value="Unassembled WGS sequence"/>
</dbReference>
<protein>
    <submittedName>
        <fullName evidence="3">Uncharacterized protein</fullName>
    </submittedName>
</protein>
<accession>A0A078AAL4</accession>
<proteinExistence type="predicted"/>
<keyword evidence="1" id="KW-0175">Coiled coil</keyword>
<feature type="coiled-coil region" evidence="1">
    <location>
        <begin position="238"/>
        <end position="265"/>
    </location>
</feature>
<feature type="region of interest" description="Disordered" evidence="2">
    <location>
        <begin position="313"/>
        <end position="363"/>
    </location>
</feature>